<dbReference type="Proteomes" id="UP000663856">
    <property type="component" value="Unassembled WGS sequence"/>
</dbReference>
<gene>
    <name evidence="1" type="ORF">WKI299_LOCUS4215</name>
</gene>
<dbReference type="AlphaFoldDB" id="A0A816MC41"/>
<evidence type="ECO:0000313" key="2">
    <source>
        <dbReference type="Proteomes" id="UP000663856"/>
    </source>
</evidence>
<sequence length="448" mass="53049">MSTNSRPKRYLLLPCYPTSSSDDDLLLTNVSSNKKKESLKFLFCLVLVDELDENQLIQRQLFGYHQLTTYQNDHEQWIDSLSQSWNIQRNTLEFNFKKMLTLLDTLAHKQMYHFSTHPQEEYFPENEYTTALEFYLQMDYNLFYMKTCSYRGAQPIINEPQSIFSTNERPPYGRYTMEACHQKSCSLCYPSRQIESKSNVQHIFVNGYRSILNCPATCTTRNIIYVLTCPCKQFDYIGETSVSLPQRLAYHRKHGNRIIKEFLLGKKLTNYINEDVIKSYETLVKDGMPLYQHLCRCSVAMQHFLNENPDYWPFIPQRLTDYEEQQQEREITFIDDHHHPYQFANDVPAPSNRNYHFTIQQKLDIENFFQQKKYLHSLNDHFDLYEAQIIAVLPDNTSNALRRFIEALFITHTQTKLNTLGHSDDEDLTIHIQSTDELCYENLVRPVT</sequence>
<dbReference type="EMBL" id="CAJNRF010000986">
    <property type="protein sequence ID" value="CAF1989860.1"/>
    <property type="molecule type" value="Genomic_DNA"/>
</dbReference>
<proteinExistence type="predicted"/>
<reference evidence="1" key="1">
    <citation type="submission" date="2021-02" db="EMBL/GenBank/DDBJ databases">
        <authorList>
            <person name="Nowell W R."/>
        </authorList>
    </citation>
    <scope>NUCLEOTIDE SEQUENCE</scope>
</reference>
<evidence type="ECO:0000313" key="1">
    <source>
        <dbReference type="EMBL" id="CAF1989860.1"/>
    </source>
</evidence>
<comment type="caution">
    <text evidence="1">The sequence shown here is derived from an EMBL/GenBank/DDBJ whole genome shotgun (WGS) entry which is preliminary data.</text>
</comment>
<evidence type="ECO:0008006" key="3">
    <source>
        <dbReference type="Google" id="ProtNLM"/>
    </source>
</evidence>
<organism evidence="1 2">
    <name type="scientific">Rotaria magnacalcarata</name>
    <dbReference type="NCBI Taxonomy" id="392030"/>
    <lineage>
        <taxon>Eukaryota</taxon>
        <taxon>Metazoa</taxon>
        <taxon>Spiralia</taxon>
        <taxon>Gnathifera</taxon>
        <taxon>Rotifera</taxon>
        <taxon>Eurotatoria</taxon>
        <taxon>Bdelloidea</taxon>
        <taxon>Philodinida</taxon>
        <taxon>Philodinidae</taxon>
        <taxon>Rotaria</taxon>
    </lineage>
</organism>
<name>A0A816MC41_9BILA</name>
<protein>
    <recommendedName>
        <fullName evidence="3">GIY-YIG domain-containing protein</fullName>
    </recommendedName>
</protein>
<accession>A0A816MC41</accession>